<evidence type="ECO:0000313" key="4">
    <source>
        <dbReference type="Proteomes" id="UP001142055"/>
    </source>
</evidence>
<feature type="region of interest" description="Disordered" evidence="1">
    <location>
        <begin position="40"/>
        <end position="61"/>
    </location>
</feature>
<proteinExistence type="predicted"/>
<feature type="compositionally biased region" description="Polar residues" evidence="1">
    <location>
        <begin position="98"/>
        <end position="139"/>
    </location>
</feature>
<accession>A0A9Q0RP59</accession>
<organism evidence="3 4">
    <name type="scientific">Blomia tropicalis</name>
    <name type="common">Mite</name>
    <dbReference type="NCBI Taxonomy" id="40697"/>
    <lineage>
        <taxon>Eukaryota</taxon>
        <taxon>Metazoa</taxon>
        <taxon>Ecdysozoa</taxon>
        <taxon>Arthropoda</taxon>
        <taxon>Chelicerata</taxon>
        <taxon>Arachnida</taxon>
        <taxon>Acari</taxon>
        <taxon>Acariformes</taxon>
        <taxon>Sarcoptiformes</taxon>
        <taxon>Astigmata</taxon>
        <taxon>Glycyphagoidea</taxon>
        <taxon>Echimyopodidae</taxon>
        <taxon>Blomia</taxon>
    </lineage>
</organism>
<name>A0A9Q0RP59_BLOTA</name>
<reference evidence="3" key="1">
    <citation type="submission" date="2022-12" db="EMBL/GenBank/DDBJ databases">
        <title>Genome assemblies of Blomia tropicalis.</title>
        <authorList>
            <person name="Cui Y."/>
        </authorList>
    </citation>
    <scope>NUCLEOTIDE SEQUENCE</scope>
    <source>
        <tissue evidence="3">Adult mites</tissue>
    </source>
</reference>
<dbReference type="EMBL" id="JAPWDV010000001">
    <property type="protein sequence ID" value="KAJ6223103.1"/>
    <property type="molecule type" value="Genomic_DNA"/>
</dbReference>
<dbReference type="AlphaFoldDB" id="A0A9Q0RP59"/>
<comment type="caution">
    <text evidence="3">The sequence shown here is derived from an EMBL/GenBank/DDBJ whole genome shotgun (WGS) entry which is preliminary data.</text>
</comment>
<protein>
    <submittedName>
        <fullName evidence="3">Uncharacterized protein</fullName>
    </submittedName>
</protein>
<evidence type="ECO:0000256" key="2">
    <source>
        <dbReference type="SAM" id="Phobius"/>
    </source>
</evidence>
<keyword evidence="4" id="KW-1185">Reference proteome</keyword>
<feature type="compositionally biased region" description="Low complexity" evidence="1">
    <location>
        <begin position="192"/>
        <end position="206"/>
    </location>
</feature>
<feature type="transmembrane region" description="Helical" evidence="2">
    <location>
        <begin position="266"/>
        <end position="288"/>
    </location>
</feature>
<dbReference type="Proteomes" id="UP001142055">
    <property type="component" value="Chromosome 1"/>
</dbReference>
<evidence type="ECO:0000256" key="1">
    <source>
        <dbReference type="SAM" id="MobiDB-lite"/>
    </source>
</evidence>
<keyword evidence="2" id="KW-0812">Transmembrane</keyword>
<gene>
    <name evidence="3" type="ORF">RDWZM_001648</name>
</gene>
<feature type="compositionally biased region" description="Low complexity" evidence="1">
    <location>
        <begin position="168"/>
        <end position="178"/>
    </location>
</feature>
<evidence type="ECO:0000313" key="3">
    <source>
        <dbReference type="EMBL" id="KAJ6223103.1"/>
    </source>
</evidence>
<keyword evidence="2" id="KW-1133">Transmembrane helix</keyword>
<sequence>MHRSHPIFNMEDLRSSNVMVFTIIPASNSKHKPWYDVKRRNGGHGTKAISGKQSPNTKATAAPDGGGLVNANDHYTFAQPYYPYYGNYYRGSTKTHLNQYQPQSQPLRTSTSSFVQKRGGTSQFSPSQLNVNSVPSGTTIDDMVLPSNGMANGKQRKSRQRKNSSLLDQNNHHNNNNNNEDEEDEQGDHNHQQTGSSPTPSSITIITGSNNEERFVVTTTNPMVSNFNSSSTLKDTKYLPNLEKRSSSSSPLLLFQQCLCASVLKLLIILIFVGIGFMFGFTVAKYMFLPACDHPPCSSASSSNTFSSTSPKSNHNKHQLFNVNRTSSFSTKIISNESEPYSTTSTSTITSLILNSNSTEVSTTTIESSSLSSTTTTTIINDTMSPLPEISTTTESKFVSEKIISETNLTTITPVNTDSNVDVETTT</sequence>
<feature type="region of interest" description="Disordered" evidence="1">
    <location>
        <begin position="98"/>
        <end position="206"/>
    </location>
</feature>
<keyword evidence="2" id="KW-0472">Membrane</keyword>